<feature type="domain" description="Alpha-D-phosphohexomutase alpha/beta/alpha" evidence="12">
    <location>
        <begin position="321"/>
        <end position="437"/>
    </location>
</feature>
<dbReference type="InterPro" id="IPR016066">
    <property type="entry name" value="A-D-PHexomutase_CS"/>
</dbReference>
<accession>A0AA37TWQ3</accession>
<dbReference type="InterPro" id="IPR005844">
    <property type="entry name" value="A-D-PHexomutase_a/b/a-I"/>
</dbReference>
<dbReference type="Gene3D" id="3.30.310.50">
    <property type="entry name" value="Alpha-D-phosphohexomutase, C-terminal domain"/>
    <property type="match status" value="1"/>
</dbReference>
<evidence type="ECO:0000256" key="6">
    <source>
        <dbReference type="ARBA" id="ARBA00023235"/>
    </source>
</evidence>
<evidence type="ECO:0000256" key="3">
    <source>
        <dbReference type="ARBA" id="ARBA00022553"/>
    </source>
</evidence>
<dbReference type="GO" id="GO:0004614">
    <property type="term" value="F:phosphoglucomutase activity"/>
    <property type="evidence" value="ECO:0007669"/>
    <property type="project" value="UniProtKB-UniRule"/>
</dbReference>
<feature type="domain" description="Alpha-D-phosphohexomutase alpha/beta/alpha" evidence="10">
    <location>
        <begin position="41"/>
        <end position="179"/>
    </location>
</feature>
<dbReference type="PROSITE" id="PS00710">
    <property type="entry name" value="PGM_PMM"/>
    <property type="match status" value="1"/>
</dbReference>
<keyword evidence="4 8" id="KW-0479">Metal-binding</keyword>
<dbReference type="InterPro" id="IPR005843">
    <property type="entry name" value="A-D-PHexomutase_C"/>
</dbReference>
<evidence type="ECO:0000259" key="11">
    <source>
        <dbReference type="Pfam" id="PF02879"/>
    </source>
</evidence>
<evidence type="ECO:0000256" key="5">
    <source>
        <dbReference type="ARBA" id="ARBA00022842"/>
    </source>
</evidence>
<protein>
    <recommendedName>
        <fullName evidence="7">Phosphoglucomutase</fullName>
        <ecNumber evidence="7">5.4.2.2</ecNumber>
    </recommendedName>
</protein>
<keyword evidence="6" id="KW-0413">Isomerase</keyword>
<evidence type="ECO:0000313" key="14">
    <source>
        <dbReference type="Proteomes" id="UP001157439"/>
    </source>
</evidence>
<dbReference type="PANTHER" id="PTHR22573">
    <property type="entry name" value="PHOSPHOHEXOMUTASE FAMILY MEMBER"/>
    <property type="match status" value="1"/>
</dbReference>
<gene>
    <name evidence="13" type="primary">pgm</name>
    <name evidence="13" type="ORF">GCM10007894_24360</name>
</gene>
<evidence type="ECO:0000313" key="13">
    <source>
        <dbReference type="EMBL" id="GLS84459.1"/>
    </source>
</evidence>
<dbReference type="InterPro" id="IPR016055">
    <property type="entry name" value="A-D-PHexomutase_a/b/a-I/II/III"/>
</dbReference>
<dbReference type="GO" id="GO:0000287">
    <property type="term" value="F:magnesium ion binding"/>
    <property type="evidence" value="ECO:0007669"/>
    <property type="project" value="InterPro"/>
</dbReference>
<name>A0AA37TWQ3_9GAMM</name>
<evidence type="ECO:0000259" key="9">
    <source>
        <dbReference type="Pfam" id="PF00408"/>
    </source>
</evidence>
<dbReference type="GO" id="GO:0005975">
    <property type="term" value="P:carbohydrate metabolic process"/>
    <property type="evidence" value="ECO:0007669"/>
    <property type="project" value="UniProtKB-UniRule"/>
</dbReference>
<dbReference type="Pfam" id="PF02879">
    <property type="entry name" value="PGM_PMM_II"/>
    <property type="match status" value="1"/>
</dbReference>
<organism evidence="13 14">
    <name type="scientific">Paraferrimonas haliotis</name>
    <dbReference type="NCBI Taxonomy" id="2013866"/>
    <lineage>
        <taxon>Bacteria</taxon>
        <taxon>Pseudomonadati</taxon>
        <taxon>Pseudomonadota</taxon>
        <taxon>Gammaproteobacteria</taxon>
        <taxon>Alteromonadales</taxon>
        <taxon>Ferrimonadaceae</taxon>
        <taxon>Paraferrimonas</taxon>
    </lineage>
</organism>
<dbReference type="Pfam" id="PF02878">
    <property type="entry name" value="PGM_PMM_I"/>
    <property type="match status" value="1"/>
</dbReference>
<dbReference type="EMBL" id="BSPO01000003">
    <property type="protein sequence ID" value="GLS84459.1"/>
    <property type="molecule type" value="Genomic_DNA"/>
</dbReference>
<sequence>MAIHPRAGTLAQAQDLIDVPALLCDYYNLIPHPDKPGQAVSFGTSGHRGCAQLISFNETHILAVVQAVVDYRLANGINGPMFVGIDTHALSRPALFSALQVLSANQIQVICQSDNGFTPTPVVSEAVVRYNREHSHQADGLILTPSHNPPTDGGIKYNPPHGGPADGAVTKAIEDAANRYIRAGLEGVKRCNLQLAKASGLISYRDLMGEYVAQLGKVIDLDAIKAADIKLAADPLGGSGVAFWDAIAAQYELDITTLNYRVDPSFGFMSLDKDGKIRMDCSSKYAMASLLERPLDYDIAIANDPDFDRHGIVCRDGGLMNPNHFLAVCIDYLADHRPQWGKQIHIGKTLVSSAMIDRVCAYHGLTMVETPVGFKWFVDGLSTGEVGFCGEESAGACMLTLAGDTWCTDKDGIVLGLLAAEILAVTGQTPAQRYRELERKHGRAFYQRNDAPIKAKAKQALLAVTPEQIQADELAGEAIVAKLTKAPGNQAAIGGIKVCTQNAWFAIRPSGTEPLYKIYAESFVSAEHLAQVIAEAEQIMTQAIKA</sequence>
<evidence type="ECO:0000259" key="12">
    <source>
        <dbReference type="Pfam" id="PF02880"/>
    </source>
</evidence>
<evidence type="ECO:0000256" key="2">
    <source>
        <dbReference type="ARBA" id="ARBA00010231"/>
    </source>
</evidence>
<reference evidence="13 14" key="1">
    <citation type="journal article" date="2014" name="Int. J. Syst. Evol. Microbiol.">
        <title>Complete genome sequence of Corynebacterium casei LMG S-19264T (=DSM 44701T), isolated from a smear-ripened cheese.</title>
        <authorList>
            <consortium name="US DOE Joint Genome Institute (JGI-PGF)"/>
            <person name="Walter F."/>
            <person name="Albersmeier A."/>
            <person name="Kalinowski J."/>
            <person name="Ruckert C."/>
        </authorList>
    </citation>
    <scope>NUCLEOTIDE SEQUENCE [LARGE SCALE GENOMIC DNA]</scope>
    <source>
        <strain evidence="13 14">NBRC 112785</strain>
    </source>
</reference>
<dbReference type="InterPro" id="IPR005852">
    <property type="entry name" value="PGM_a-D-Glc-sp"/>
</dbReference>
<dbReference type="InterPro" id="IPR045244">
    <property type="entry name" value="PGM"/>
</dbReference>
<dbReference type="Pfam" id="PF00408">
    <property type="entry name" value="PGM_PMM_IV"/>
    <property type="match status" value="1"/>
</dbReference>
<evidence type="ECO:0000259" key="10">
    <source>
        <dbReference type="Pfam" id="PF02878"/>
    </source>
</evidence>
<comment type="cofactor">
    <cofactor evidence="1">
        <name>Mg(2+)</name>
        <dbReference type="ChEBI" id="CHEBI:18420"/>
    </cofactor>
</comment>
<feature type="domain" description="Alpha-D-phosphohexomutase alpha/beta/alpha" evidence="11">
    <location>
        <begin position="210"/>
        <end position="317"/>
    </location>
</feature>
<dbReference type="InterPro" id="IPR036900">
    <property type="entry name" value="A-D-PHexomutase_C_sf"/>
</dbReference>
<dbReference type="SUPFAM" id="SSF55957">
    <property type="entry name" value="Phosphoglucomutase, C-terminal domain"/>
    <property type="match status" value="1"/>
</dbReference>
<dbReference type="RefSeq" id="WP_095500421.1">
    <property type="nucleotide sequence ID" value="NZ_BSPO01000003.1"/>
</dbReference>
<evidence type="ECO:0000256" key="7">
    <source>
        <dbReference type="NCBIfam" id="TIGR01132"/>
    </source>
</evidence>
<proteinExistence type="inferred from homology"/>
<dbReference type="Pfam" id="PF02880">
    <property type="entry name" value="PGM_PMM_III"/>
    <property type="match status" value="1"/>
</dbReference>
<dbReference type="SUPFAM" id="SSF53738">
    <property type="entry name" value="Phosphoglucomutase, first 3 domains"/>
    <property type="match status" value="3"/>
</dbReference>
<dbReference type="PANTHER" id="PTHR22573:SF57">
    <property type="entry name" value="PHOSPHOGLUCOMUTASE"/>
    <property type="match status" value="1"/>
</dbReference>
<dbReference type="EC" id="5.4.2.2" evidence="7"/>
<dbReference type="InterPro" id="IPR005845">
    <property type="entry name" value="A-D-PHexomutase_a/b/a-II"/>
</dbReference>
<comment type="similarity">
    <text evidence="2 8">Belongs to the phosphohexose mutase family.</text>
</comment>
<keyword evidence="14" id="KW-1185">Reference proteome</keyword>
<dbReference type="GO" id="GO:0005829">
    <property type="term" value="C:cytosol"/>
    <property type="evidence" value="ECO:0007669"/>
    <property type="project" value="TreeGrafter"/>
</dbReference>
<evidence type="ECO:0000256" key="1">
    <source>
        <dbReference type="ARBA" id="ARBA00001946"/>
    </source>
</evidence>
<evidence type="ECO:0000256" key="4">
    <source>
        <dbReference type="ARBA" id="ARBA00022723"/>
    </source>
</evidence>
<keyword evidence="5 8" id="KW-0460">Magnesium</keyword>
<evidence type="ECO:0000256" key="8">
    <source>
        <dbReference type="RuleBase" id="RU004326"/>
    </source>
</evidence>
<dbReference type="Gene3D" id="3.40.120.10">
    <property type="entry name" value="Alpha-D-Glucose-1,6-Bisphosphate, subunit A, domain 3"/>
    <property type="match status" value="3"/>
</dbReference>
<dbReference type="Proteomes" id="UP001157439">
    <property type="component" value="Unassembled WGS sequence"/>
</dbReference>
<comment type="caution">
    <text evidence="13">The sequence shown here is derived from an EMBL/GenBank/DDBJ whole genome shotgun (WGS) entry which is preliminary data.</text>
</comment>
<keyword evidence="3" id="KW-0597">Phosphoprotein</keyword>
<dbReference type="AlphaFoldDB" id="A0AA37TWQ3"/>
<dbReference type="NCBIfam" id="TIGR01132">
    <property type="entry name" value="pgm"/>
    <property type="match status" value="1"/>
</dbReference>
<dbReference type="InterPro" id="IPR005846">
    <property type="entry name" value="A-D-PHexomutase_a/b/a-III"/>
</dbReference>
<feature type="domain" description="Alpha-D-phosphohexomutase C-terminal" evidence="9">
    <location>
        <begin position="484"/>
        <end position="536"/>
    </location>
</feature>